<dbReference type="PANTHER" id="PTHR23119:SF46">
    <property type="entry name" value="ERBB2 INTERACTING PROTEIN"/>
    <property type="match status" value="1"/>
</dbReference>
<dbReference type="Ensembl" id="ENSFCTT00005067165.1">
    <property type="protein sequence ID" value="ENSFCTP00005048331.1"/>
    <property type="gene ID" value="ENSFCTG00005023276.1"/>
</dbReference>
<dbReference type="InterPro" id="IPR055414">
    <property type="entry name" value="LRR_R13L4/SHOC2-like"/>
</dbReference>
<dbReference type="PANTHER" id="PTHR23119">
    <property type="entry name" value="DISCS LARGE"/>
    <property type="match status" value="1"/>
</dbReference>
<evidence type="ECO:0000256" key="1">
    <source>
        <dbReference type="ARBA" id="ARBA00022614"/>
    </source>
</evidence>
<dbReference type="Proteomes" id="UP000823872">
    <property type="component" value="Chromosome A1"/>
</dbReference>
<dbReference type="SUPFAM" id="SSF50156">
    <property type="entry name" value="PDZ domain-like"/>
    <property type="match status" value="1"/>
</dbReference>
<evidence type="ECO:0000256" key="3">
    <source>
        <dbReference type="SAM" id="MobiDB-lite"/>
    </source>
</evidence>
<feature type="region of interest" description="Disordered" evidence="3">
    <location>
        <begin position="462"/>
        <end position="489"/>
    </location>
</feature>
<dbReference type="Gene3D" id="3.80.10.10">
    <property type="entry name" value="Ribonuclease Inhibitor"/>
    <property type="match status" value="3"/>
</dbReference>
<keyword evidence="1" id="KW-0433">Leucine-rich repeat</keyword>
<accession>A0ABI7ZMC8</accession>
<reference evidence="5" key="3">
    <citation type="submission" date="2025-09" db="UniProtKB">
        <authorList>
            <consortium name="Ensembl"/>
        </authorList>
    </citation>
    <scope>IDENTIFICATION</scope>
    <source>
        <strain evidence="5">breed Abyssinian</strain>
    </source>
</reference>
<protein>
    <recommendedName>
        <fullName evidence="4">Disease resistance R13L4/SHOC-2-like LRR domain-containing protein</fullName>
    </recommendedName>
</protein>
<dbReference type="SMART" id="SM00364">
    <property type="entry name" value="LRR_BAC"/>
    <property type="match status" value="10"/>
</dbReference>
<feature type="region of interest" description="Disordered" evidence="3">
    <location>
        <begin position="806"/>
        <end position="873"/>
    </location>
</feature>
<sequence length="1348" mass="151234">MTTKRSLFVRLVPCRCLRGEEETVTTLDYSHCSLEQVPKEIFTFEKTLEELYLDANQIEELPKQLFNCQSLHKLSLPDNDLTTLPASIANLINLRELDVSKNGIQEFPENIKNCKVLTVVEASVNPISKLPDGFSQLLNLTQLYLNDAFLEFLPANFGRLTKLQILELRENQLKMLPKTMNRLTQLERLDLGSNEFTEVPEVLEQLSGLKEFWMDGNRLTFIPGFIGSLKQLTYLDVSKNNIEMIEEGISACENLQDLLLSSNSLQQLPETIGSLKNVTTLKIDENQLMYLPDSIGGLASIEELDCSFNEVEALPSSVGQLTNIRTFAADHNYLQQLPPEIGSWKNITVLFLHSNKLETLPEEMGDMQKLKVINLSDNRLKNLPFSFTKLQQLTAMWLSDNQSKPLIPLQKETDSETQKMVLTNYMFPQQPRTEDVMFISDNESFNPSLWEEQRKQRAQVAFDCDEDKDEREAPPREGNLKRYPTPYPDELKNMVKTVQTIVHRLKDEETYEDSGKDLKPHEDQQVVNNDMGVKTSESTTPVRIKADEREKYMIGNSPQKTSESEAEISPGSLPVTANTKASENLKHIVNHDDVFEESEELSSDEEMKMAEMRPPLIESSINQPKVVALSNNKKDDTKDTDSLSDEVTHNSNQNNSNCSSPSRMSDSVSLNTDSSQDTSLCSPMKQTHIGGINSKIRQEDENFNSLLQNGDILNHSTEENYQVHDKKDFNLPEYDLNIEEQLVLIEKGVDSTATSDESHKLDHINMNLNKLVTNDTFQPEIVERSKTQDIVLGTDFLSINAKGEAEHLENGNKYPNLECVNKTNGHPEDTPQSPRRTEPHDTDSSVDMGISKSTEDLSPQRSGPIGSVVKSHSITNMETGGLKIYDIVSDNGPQQPSTTVKVTSTVDGKNIVRSKSATLLYDQPLQVFTGSSSSSDLISGTKAIFKFDSNHNPEEPNIVRGSTISGPQSTPQIYGPPQYNIQYSSSAAVKDTMWHSKQNPQIDHVSFPPQRLPRSESTENHGYAKHSANMNFSNHNNVRASTGYHLHQRMGPGRHGEVWAISPNERLIPGATRTTIQRQSSVSSTASVNLGESGPTRRAQIPEGDYLSYRELHSVGRTPVMSGSQRPLSARTYSIDGPNASRPQSARPSISEIPERTMSVSDFNYSRTSPSKRPNARVGSEHSLLDPPGKSKVPHDWREQVLRHIEAKKLEKMPLSNGQMGQTLRPQANYSQIHHPLPQASVARHPSREQLIDYLMLKVAHQPPYTQPHCSPRQGHELARQEIRVRVEKDPELGFSISGGVGGRGNPFRPEDDANGYSFINIEHGQAVSLLKTFQNTVELIIVREVSS</sequence>
<feature type="region of interest" description="Disordered" evidence="3">
    <location>
        <begin position="629"/>
        <end position="683"/>
    </location>
</feature>
<feature type="compositionally biased region" description="Low complexity" evidence="3">
    <location>
        <begin position="650"/>
        <end position="662"/>
    </location>
</feature>
<dbReference type="GeneTree" id="ENSGT00940000159526"/>
<evidence type="ECO:0000313" key="6">
    <source>
        <dbReference type="Proteomes" id="UP000823872"/>
    </source>
</evidence>
<feature type="compositionally biased region" description="Polar residues" evidence="3">
    <location>
        <begin position="1074"/>
        <end position="1090"/>
    </location>
</feature>
<dbReference type="SUPFAM" id="SSF52058">
    <property type="entry name" value="L domain-like"/>
    <property type="match status" value="2"/>
</dbReference>
<dbReference type="Pfam" id="PF13855">
    <property type="entry name" value="LRR_8"/>
    <property type="match status" value="3"/>
</dbReference>
<feature type="region of interest" description="Disordered" evidence="3">
    <location>
        <begin position="1117"/>
        <end position="1194"/>
    </location>
</feature>
<evidence type="ECO:0000256" key="2">
    <source>
        <dbReference type="ARBA" id="ARBA00022737"/>
    </source>
</evidence>
<dbReference type="InterPro" id="IPR050614">
    <property type="entry name" value="Synaptic_Scaffolding_LAP-MAGUK"/>
</dbReference>
<proteinExistence type="predicted"/>
<feature type="region of interest" description="Disordered" evidence="3">
    <location>
        <begin position="1074"/>
        <end position="1104"/>
    </location>
</feature>
<feature type="compositionally biased region" description="Polar residues" evidence="3">
    <location>
        <begin position="1158"/>
        <end position="1172"/>
    </location>
</feature>
<feature type="compositionally biased region" description="Basic and acidic residues" evidence="3">
    <location>
        <begin position="632"/>
        <end position="641"/>
    </location>
</feature>
<feature type="region of interest" description="Disordered" evidence="3">
    <location>
        <begin position="554"/>
        <end position="578"/>
    </location>
</feature>
<evidence type="ECO:0000313" key="5">
    <source>
        <dbReference type="Ensembl" id="ENSFCTP00005048331.1"/>
    </source>
</evidence>
<dbReference type="InterPro" id="IPR003591">
    <property type="entry name" value="Leu-rich_rpt_typical-subtyp"/>
</dbReference>
<dbReference type="SMART" id="SM00365">
    <property type="entry name" value="LRR_SD22"/>
    <property type="match status" value="8"/>
</dbReference>
<reference evidence="5 6" key="1">
    <citation type="submission" date="2021-02" db="EMBL/GenBank/DDBJ databases">
        <title>Safari Cat Assemblies.</title>
        <authorList>
            <person name="Bredemeyer K.R."/>
            <person name="Murphy W.J."/>
        </authorList>
    </citation>
    <scope>NUCLEOTIDE SEQUENCE [LARGE SCALE GENOMIC DNA]</scope>
</reference>
<feature type="region of interest" description="Disordered" evidence="3">
    <location>
        <begin position="1000"/>
        <end position="1021"/>
    </location>
</feature>
<feature type="compositionally biased region" description="Polar residues" evidence="3">
    <location>
        <begin position="663"/>
        <end position="683"/>
    </location>
</feature>
<organism evidence="5 6">
    <name type="scientific">Felis catus</name>
    <name type="common">Cat</name>
    <name type="synonym">Felis silvestris catus</name>
    <dbReference type="NCBI Taxonomy" id="9685"/>
    <lineage>
        <taxon>Eukaryota</taxon>
        <taxon>Metazoa</taxon>
        <taxon>Chordata</taxon>
        <taxon>Craniata</taxon>
        <taxon>Vertebrata</taxon>
        <taxon>Euteleostomi</taxon>
        <taxon>Mammalia</taxon>
        <taxon>Eutheria</taxon>
        <taxon>Laurasiatheria</taxon>
        <taxon>Carnivora</taxon>
        <taxon>Feliformia</taxon>
        <taxon>Felidae</taxon>
        <taxon>Felinae</taxon>
        <taxon>Felis</taxon>
    </lineage>
</organism>
<reference evidence="5" key="2">
    <citation type="submission" date="2025-08" db="UniProtKB">
        <authorList>
            <consortium name="Ensembl"/>
        </authorList>
    </citation>
    <scope>IDENTIFICATION</scope>
    <source>
        <strain evidence="5">breed Abyssinian</strain>
    </source>
</reference>
<gene>
    <name evidence="5" type="primary">ERBIN</name>
</gene>
<dbReference type="SMART" id="SM00369">
    <property type="entry name" value="LRR_TYP"/>
    <property type="match status" value="12"/>
</dbReference>
<feature type="compositionally biased region" description="Basic and acidic residues" evidence="3">
    <location>
        <begin position="825"/>
        <end position="843"/>
    </location>
</feature>
<feature type="domain" description="Disease resistance R13L4/SHOC-2-like LRR" evidence="4">
    <location>
        <begin position="225"/>
        <end position="329"/>
    </location>
</feature>
<keyword evidence="6" id="KW-1185">Reference proteome</keyword>
<dbReference type="Pfam" id="PF23598">
    <property type="entry name" value="LRR_14"/>
    <property type="match status" value="1"/>
</dbReference>
<name>A0ABI7ZMC8_FELCA</name>
<dbReference type="InterPro" id="IPR001611">
    <property type="entry name" value="Leu-rich_rpt"/>
</dbReference>
<keyword evidence="2" id="KW-0677">Repeat</keyword>
<evidence type="ECO:0000259" key="4">
    <source>
        <dbReference type="Pfam" id="PF23598"/>
    </source>
</evidence>
<dbReference type="InterPro" id="IPR036034">
    <property type="entry name" value="PDZ_sf"/>
</dbReference>
<dbReference type="InterPro" id="IPR032675">
    <property type="entry name" value="LRR_dom_sf"/>
</dbReference>
<feature type="compositionally biased region" description="Basic and acidic residues" evidence="3">
    <location>
        <begin position="470"/>
        <end position="480"/>
    </location>
</feature>
<dbReference type="PROSITE" id="PS51450">
    <property type="entry name" value="LRR"/>
    <property type="match status" value="3"/>
</dbReference>